<dbReference type="EMBL" id="CAVNYO010000397">
    <property type="protein sequence ID" value="CAK5273454.1"/>
    <property type="molecule type" value="Genomic_DNA"/>
</dbReference>
<comment type="caution">
    <text evidence="1">The sequence shown here is derived from an EMBL/GenBank/DDBJ whole genome shotgun (WGS) entry which is preliminary data.</text>
</comment>
<evidence type="ECO:0000313" key="2">
    <source>
        <dbReference type="Proteomes" id="UP001295794"/>
    </source>
</evidence>
<reference evidence="1" key="1">
    <citation type="submission" date="2023-11" db="EMBL/GenBank/DDBJ databases">
        <authorList>
            <person name="De Vega J J."/>
            <person name="De Vega J J."/>
        </authorList>
    </citation>
    <scope>NUCLEOTIDE SEQUENCE</scope>
</reference>
<protein>
    <submittedName>
        <fullName evidence="1">Uncharacterized protein</fullName>
    </submittedName>
</protein>
<organism evidence="1 2">
    <name type="scientific">Mycena citricolor</name>
    <dbReference type="NCBI Taxonomy" id="2018698"/>
    <lineage>
        <taxon>Eukaryota</taxon>
        <taxon>Fungi</taxon>
        <taxon>Dikarya</taxon>
        <taxon>Basidiomycota</taxon>
        <taxon>Agaricomycotina</taxon>
        <taxon>Agaricomycetes</taxon>
        <taxon>Agaricomycetidae</taxon>
        <taxon>Agaricales</taxon>
        <taxon>Marasmiineae</taxon>
        <taxon>Mycenaceae</taxon>
        <taxon>Mycena</taxon>
    </lineage>
</organism>
<evidence type="ECO:0000313" key="1">
    <source>
        <dbReference type="EMBL" id="CAK5273454.1"/>
    </source>
</evidence>
<sequence>MRSSADNTHRRIPPNSEPSTILIIAPCLLELSEATLDVCAVLAGAGMCEPLREPCEREKELVGAIDSVDMMGGET</sequence>
<proteinExistence type="predicted"/>
<dbReference type="AlphaFoldDB" id="A0AAD2HER6"/>
<accession>A0AAD2HER6</accession>
<name>A0AAD2HER6_9AGAR</name>
<dbReference type="Proteomes" id="UP001295794">
    <property type="component" value="Unassembled WGS sequence"/>
</dbReference>
<gene>
    <name evidence="1" type="ORF">MYCIT1_LOCUS19970</name>
</gene>
<keyword evidence="2" id="KW-1185">Reference proteome</keyword>